<dbReference type="SUPFAM" id="SSF46785">
    <property type="entry name" value="Winged helix' DNA-binding domain"/>
    <property type="match status" value="1"/>
</dbReference>
<dbReference type="PANTHER" id="PTHR33221:SF2">
    <property type="entry name" value="TRANSCRIPTIONAL REGULATOR"/>
    <property type="match status" value="1"/>
</dbReference>
<evidence type="ECO:0000313" key="1">
    <source>
        <dbReference type="EMBL" id="TDU32489.1"/>
    </source>
</evidence>
<dbReference type="InterPro" id="IPR036388">
    <property type="entry name" value="WH-like_DNA-bd_sf"/>
</dbReference>
<sequence length="154" mass="16412">MFKLGKLTDYGTVLMTALAAQPERLQTSQELAAGTHLATPTVAKLLKLLCKAGLVDSSRGARGGYRLARSPEQITVADIVSALEGPIALTECAVHRGCGIESHCGVRSNWRVINDAIRSALEAVSLAQMTLPLRRGGARSLREHPLLFSPPSRG</sequence>
<evidence type="ECO:0000313" key="2">
    <source>
        <dbReference type="Proteomes" id="UP000295341"/>
    </source>
</evidence>
<dbReference type="OrthoDB" id="9808360at2"/>
<dbReference type="Pfam" id="PF02082">
    <property type="entry name" value="Rrf2"/>
    <property type="match status" value="1"/>
</dbReference>
<dbReference type="InterPro" id="IPR030489">
    <property type="entry name" value="TR_Rrf2-type_CS"/>
</dbReference>
<organism evidence="1 2">
    <name type="scientific">Panacagrimonas perspica</name>
    <dbReference type="NCBI Taxonomy" id="381431"/>
    <lineage>
        <taxon>Bacteria</taxon>
        <taxon>Pseudomonadati</taxon>
        <taxon>Pseudomonadota</taxon>
        <taxon>Gammaproteobacteria</taxon>
        <taxon>Nevskiales</taxon>
        <taxon>Nevskiaceae</taxon>
        <taxon>Panacagrimonas</taxon>
    </lineage>
</organism>
<dbReference type="InterPro" id="IPR000944">
    <property type="entry name" value="Tscrpt_reg_Rrf2"/>
</dbReference>
<dbReference type="EMBL" id="SOBT01000008">
    <property type="protein sequence ID" value="TDU32489.1"/>
    <property type="molecule type" value="Genomic_DNA"/>
</dbReference>
<comment type="caution">
    <text evidence="1">The sequence shown here is derived from an EMBL/GenBank/DDBJ whole genome shotgun (WGS) entry which is preliminary data.</text>
</comment>
<dbReference type="Proteomes" id="UP000295341">
    <property type="component" value="Unassembled WGS sequence"/>
</dbReference>
<dbReference type="GO" id="GO:0003700">
    <property type="term" value="F:DNA-binding transcription factor activity"/>
    <property type="evidence" value="ECO:0007669"/>
    <property type="project" value="TreeGrafter"/>
</dbReference>
<gene>
    <name evidence="1" type="ORF">DFR24_1887</name>
</gene>
<dbReference type="InterPro" id="IPR036390">
    <property type="entry name" value="WH_DNA-bd_sf"/>
</dbReference>
<dbReference type="RefSeq" id="WP_133880981.1">
    <property type="nucleotide sequence ID" value="NZ_MWIN01000001.1"/>
</dbReference>
<dbReference type="NCBIfam" id="TIGR00738">
    <property type="entry name" value="rrf2_super"/>
    <property type="match status" value="1"/>
</dbReference>
<reference evidence="1 2" key="1">
    <citation type="submission" date="2019-03" db="EMBL/GenBank/DDBJ databases">
        <title>Genomic Encyclopedia of Type Strains, Phase IV (KMG-IV): sequencing the most valuable type-strain genomes for metagenomic binning, comparative biology and taxonomic classification.</title>
        <authorList>
            <person name="Goeker M."/>
        </authorList>
    </citation>
    <scope>NUCLEOTIDE SEQUENCE [LARGE SCALE GENOMIC DNA]</scope>
    <source>
        <strain evidence="1 2">DSM 26377</strain>
    </source>
</reference>
<name>A0A4S3KAM9_9GAMM</name>
<dbReference type="AlphaFoldDB" id="A0A4S3KAM9"/>
<dbReference type="PANTHER" id="PTHR33221">
    <property type="entry name" value="WINGED HELIX-TURN-HELIX TRANSCRIPTIONAL REGULATOR, RRF2 FAMILY"/>
    <property type="match status" value="1"/>
</dbReference>
<protein>
    <submittedName>
        <fullName evidence="1">BadM/Rrf2 family transcriptional regulator</fullName>
    </submittedName>
</protein>
<dbReference type="PROSITE" id="PS01332">
    <property type="entry name" value="HTH_RRF2_1"/>
    <property type="match status" value="1"/>
</dbReference>
<dbReference type="PROSITE" id="PS51197">
    <property type="entry name" value="HTH_RRF2_2"/>
    <property type="match status" value="1"/>
</dbReference>
<keyword evidence="2" id="KW-1185">Reference proteome</keyword>
<dbReference type="Gene3D" id="1.10.10.10">
    <property type="entry name" value="Winged helix-like DNA-binding domain superfamily/Winged helix DNA-binding domain"/>
    <property type="match status" value="1"/>
</dbReference>
<dbReference type="NCBIfam" id="TIGR02944">
    <property type="entry name" value="suf_reg_Xantho"/>
    <property type="match status" value="1"/>
</dbReference>
<proteinExistence type="predicted"/>
<accession>A0A4S3KAM9</accession>
<dbReference type="InterPro" id="IPR014290">
    <property type="entry name" value="SUF_FeS_clus_asmbl_reg"/>
</dbReference>
<dbReference type="GO" id="GO:0005829">
    <property type="term" value="C:cytosol"/>
    <property type="evidence" value="ECO:0007669"/>
    <property type="project" value="TreeGrafter"/>
</dbReference>